<keyword evidence="3" id="KW-1185">Reference proteome</keyword>
<feature type="compositionally biased region" description="Polar residues" evidence="1">
    <location>
        <begin position="223"/>
        <end position="233"/>
    </location>
</feature>
<evidence type="ECO:0000256" key="1">
    <source>
        <dbReference type="SAM" id="MobiDB-lite"/>
    </source>
</evidence>
<organism evidence="2 3">
    <name type="scientific">Phytophthora infestans</name>
    <name type="common">Potato late blight agent</name>
    <name type="synonym">Botrytis infestans</name>
    <dbReference type="NCBI Taxonomy" id="4787"/>
    <lineage>
        <taxon>Eukaryota</taxon>
        <taxon>Sar</taxon>
        <taxon>Stramenopiles</taxon>
        <taxon>Oomycota</taxon>
        <taxon>Peronosporomycetes</taxon>
        <taxon>Peronosporales</taxon>
        <taxon>Peronosporaceae</taxon>
        <taxon>Phytophthora</taxon>
    </lineage>
</organism>
<sequence length="637" mass="70350">MPAPTLPRGSYLLLFPEDVEGAIDTPAYAMVKRSCGDTATVILDGDNDDKEKLVNIPRTKALARKVDRSDAEGQRLGTWIRQAVCVKSDGRFRYGQVTGYSDNRLTICTLSGPIEGTRDAICDTVCPVVALVMGCHQLEEETLNYEQLTGIHDALMERLMSPPTSEAPQNALTLAQLMQSLLPDVSPGKPVPSHVKVSFGSSFCDSVGDSKATENVPAPNLGAAQTNPSNSSGFFDILRVDDNEEEAHEETLLAQTVLSGESDSSHPPRVTPRNRLQHPRQQSSRPHATTGDAFPANSHIATRLADASTAEEEIRALIRMHKPHLLPYHLSTQPNPDSSLKRPAAVDIDGSVTKRNKFSFHPSAEQRRVHETVTAEAHRGKSPSEFVESLVSSSDLFSPVNQMLRLRRQRDSFINMSDFSVSAKFSAAPDPSSWEDVLAGANGFQQYCIAHLDPLTQHLGTTLYNFVVELKARQLWPHSMLLTLVLWIDAQLERYRSAVIRDIDAASSTRFMIPAQFTSNNVELHGLLLAEQRNQFDAIRQSSGNHATQMSNTLRQSGSQRNTANSTKKEPSDNYPLLPQQDGKEVCFKFISKKGCPSGDQNVCIFASRAHFYPAAISDQLRNYLRRMFGGVHSNYK</sequence>
<dbReference type="AlphaFoldDB" id="A0A833SJA5"/>
<feature type="compositionally biased region" description="Polar residues" evidence="1">
    <location>
        <begin position="542"/>
        <end position="566"/>
    </location>
</feature>
<feature type="region of interest" description="Disordered" evidence="1">
    <location>
        <begin position="254"/>
        <end position="295"/>
    </location>
</feature>
<gene>
    <name evidence="2" type="ORF">GN244_ATG12601</name>
</gene>
<evidence type="ECO:0000313" key="2">
    <source>
        <dbReference type="EMBL" id="KAF4035387.1"/>
    </source>
</evidence>
<dbReference type="Proteomes" id="UP000602510">
    <property type="component" value="Unassembled WGS sequence"/>
</dbReference>
<dbReference type="EMBL" id="WSZM01000319">
    <property type="protein sequence ID" value="KAF4035387.1"/>
    <property type="molecule type" value="Genomic_DNA"/>
</dbReference>
<feature type="region of interest" description="Disordered" evidence="1">
    <location>
        <begin position="542"/>
        <end position="578"/>
    </location>
</feature>
<reference evidence="2" key="1">
    <citation type="submission" date="2020-04" db="EMBL/GenBank/DDBJ databases">
        <title>Hybrid Assembly of Korean Phytophthora infestans isolates.</title>
        <authorList>
            <person name="Prokchorchik M."/>
            <person name="Lee Y."/>
            <person name="Seo J."/>
            <person name="Cho J.-H."/>
            <person name="Park Y.-E."/>
            <person name="Jang D.-C."/>
            <person name="Im J.-S."/>
            <person name="Choi J.-G."/>
            <person name="Park H.-J."/>
            <person name="Lee G.-B."/>
            <person name="Lee Y.-G."/>
            <person name="Hong S.-Y."/>
            <person name="Cho K."/>
            <person name="Sohn K.H."/>
        </authorList>
    </citation>
    <scope>NUCLEOTIDE SEQUENCE</scope>
    <source>
        <strain evidence="2">KR_1_A1</strain>
    </source>
</reference>
<evidence type="ECO:0000313" key="3">
    <source>
        <dbReference type="Proteomes" id="UP000602510"/>
    </source>
</evidence>
<proteinExistence type="predicted"/>
<name>A0A833SJA5_PHYIN</name>
<accession>A0A833SJA5</accession>
<comment type="caution">
    <text evidence="2">The sequence shown here is derived from an EMBL/GenBank/DDBJ whole genome shotgun (WGS) entry which is preliminary data.</text>
</comment>
<protein>
    <submittedName>
        <fullName evidence="2">Uncharacterized protein</fullName>
    </submittedName>
</protein>
<feature type="region of interest" description="Disordered" evidence="1">
    <location>
        <begin position="208"/>
        <end position="235"/>
    </location>
</feature>